<dbReference type="Proteomes" id="UP000315215">
    <property type="component" value="Chromosome"/>
</dbReference>
<protein>
    <submittedName>
        <fullName evidence="3">Polyketide cyclase</fullName>
    </submittedName>
</protein>
<accession>A0A516KLA3</accession>
<sequence length="142" mass="16873">MLIRRPVEEVFDAFVNPEITTKFWFTKSSGTLAKGKVIRWEWKMNGVWDKIFVRDLEVNRRIVIEFSDRTFMEWTFLEKPENHTFVRIEHYGFDSYNVASVNRAMDSMGNLTAVLCGLKALLEHHIRLYFIEDQNPDILVQQ</sequence>
<gene>
    <name evidence="3" type="ORF">FN924_11550</name>
</gene>
<dbReference type="KEGG" id="aqt:FN924_11550"/>
<dbReference type="InterPro" id="IPR013538">
    <property type="entry name" value="ASHA1/2-like_C"/>
</dbReference>
<evidence type="ECO:0000313" key="4">
    <source>
        <dbReference type="Proteomes" id="UP000315215"/>
    </source>
</evidence>
<dbReference type="SUPFAM" id="SSF55961">
    <property type="entry name" value="Bet v1-like"/>
    <property type="match status" value="1"/>
</dbReference>
<evidence type="ECO:0000256" key="1">
    <source>
        <dbReference type="ARBA" id="ARBA00006817"/>
    </source>
</evidence>
<dbReference type="InterPro" id="IPR023393">
    <property type="entry name" value="START-like_dom_sf"/>
</dbReference>
<dbReference type="Gene3D" id="3.30.530.20">
    <property type="match status" value="1"/>
</dbReference>
<evidence type="ECO:0000259" key="2">
    <source>
        <dbReference type="Pfam" id="PF08327"/>
    </source>
</evidence>
<feature type="domain" description="Activator of Hsp90 ATPase homologue 1/2-like C-terminal" evidence="2">
    <location>
        <begin position="6"/>
        <end position="123"/>
    </location>
</feature>
<evidence type="ECO:0000313" key="3">
    <source>
        <dbReference type="EMBL" id="QDP42174.1"/>
    </source>
</evidence>
<dbReference type="EMBL" id="CP041666">
    <property type="protein sequence ID" value="QDP42174.1"/>
    <property type="molecule type" value="Genomic_DNA"/>
</dbReference>
<organism evidence="3 4">
    <name type="scientific">Radiobacillus deserti</name>
    <dbReference type="NCBI Taxonomy" id="2594883"/>
    <lineage>
        <taxon>Bacteria</taxon>
        <taxon>Bacillati</taxon>
        <taxon>Bacillota</taxon>
        <taxon>Bacilli</taxon>
        <taxon>Bacillales</taxon>
        <taxon>Bacillaceae</taxon>
        <taxon>Radiobacillus</taxon>
    </lineage>
</organism>
<comment type="similarity">
    <text evidence="1">Belongs to the AHA1 family.</text>
</comment>
<dbReference type="OrthoDB" id="2364866at2"/>
<reference evidence="3 4" key="1">
    <citation type="submission" date="2019-07" db="EMBL/GenBank/DDBJ databases">
        <authorList>
            <person name="Li J."/>
        </authorList>
    </citation>
    <scope>NUCLEOTIDE SEQUENCE [LARGE SCALE GENOMIC DNA]</scope>
    <source>
        <strain evidence="3 4">TKL69</strain>
    </source>
</reference>
<proteinExistence type="inferred from homology"/>
<dbReference type="AlphaFoldDB" id="A0A516KLA3"/>
<keyword evidence="4" id="KW-1185">Reference proteome</keyword>
<dbReference type="Pfam" id="PF08327">
    <property type="entry name" value="AHSA1"/>
    <property type="match status" value="1"/>
</dbReference>
<name>A0A516KLA3_9BACI</name>